<dbReference type="InterPro" id="IPR036388">
    <property type="entry name" value="WH-like_DNA-bd_sf"/>
</dbReference>
<dbReference type="GO" id="GO:0003677">
    <property type="term" value="F:DNA binding"/>
    <property type="evidence" value="ECO:0007669"/>
    <property type="project" value="UniProtKB-KW"/>
</dbReference>
<evidence type="ECO:0000313" key="6">
    <source>
        <dbReference type="Proteomes" id="UP001220610"/>
    </source>
</evidence>
<protein>
    <submittedName>
        <fullName evidence="5">BlaI/MecI/CopY family transcriptional regulator</fullName>
    </submittedName>
</protein>
<keyword evidence="3" id="KW-0238">DNA-binding</keyword>
<dbReference type="SUPFAM" id="SSF46785">
    <property type="entry name" value="Winged helix' DNA-binding domain"/>
    <property type="match status" value="1"/>
</dbReference>
<evidence type="ECO:0000256" key="1">
    <source>
        <dbReference type="ARBA" id="ARBA00011046"/>
    </source>
</evidence>
<evidence type="ECO:0000256" key="3">
    <source>
        <dbReference type="ARBA" id="ARBA00023125"/>
    </source>
</evidence>
<dbReference type="InterPro" id="IPR005650">
    <property type="entry name" value="BlaI_family"/>
</dbReference>
<dbReference type="InterPro" id="IPR036390">
    <property type="entry name" value="WH_DNA-bd_sf"/>
</dbReference>
<evidence type="ECO:0000256" key="2">
    <source>
        <dbReference type="ARBA" id="ARBA00023015"/>
    </source>
</evidence>
<name>A0AAJ5WWU3_9BACT</name>
<gene>
    <name evidence="5" type="ORF">P0Y53_11050</name>
</gene>
<keyword evidence="4" id="KW-0804">Transcription</keyword>
<dbReference type="EMBL" id="CP119311">
    <property type="protein sequence ID" value="WEK38037.1"/>
    <property type="molecule type" value="Genomic_DNA"/>
</dbReference>
<organism evidence="5 6">
    <name type="scientific">Candidatus Pseudobacter hemicellulosilyticus</name>
    <dbReference type="NCBI Taxonomy" id="3121375"/>
    <lineage>
        <taxon>Bacteria</taxon>
        <taxon>Pseudomonadati</taxon>
        <taxon>Bacteroidota</taxon>
        <taxon>Chitinophagia</taxon>
        <taxon>Chitinophagales</taxon>
        <taxon>Chitinophagaceae</taxon>
        <taxon>Pseudobacter</taxon>
    </lineage>
</organism>
<evidence type="ECO:0000313" key="5">
    <source>
        <dbReference type="EMBL" id="WEK38037.1"/>
    </source>
</evidence>
<dbReference type="Pfam" id="PF03965">
    <property type="entry name" value="Penicillinase_R"/>
    <property type="match status" value="1"/>
</dbReference>
<dbReference type="Gene3D" id="1.10.10.10">
    <property type="entry name" value="Winged helix-like DNA-binding domain superfamily/Winged helix DNA-binding domain"/>
    <property type="match status" value="1"/>
</dbReference>
<proteinExistence type="inferred from homology"/>
<dbReference type="GO" id="GO:0045892">
    <property type="term" value="P:negative regulation of DNA-templated transcription"/>
    <property type="evidence" value="ECO:0007669"/>
    <property type="project" value="InterPro"/>
</dbReference>
<dbReference type="Proteomes" id="UP001220610">
    <property type="component" value="Chromosome"/>
</dbReference>
<evidence type="ECO:0000256" key="4">
    <source>
        <dbReference type="ARBA" id="ARBA00023163"/>
    </source>
</evidence>
<accession>A0AAJ5WWU3</accession>
<sequence length="119" mass="13916">MHSLTPQEEEAMMAVWKIGEGNVKMFLEQIPEPRPPYTTLASTIKNLEKKAFLQSRLVGNVYLYQPVVSEPEYKKKFMNGVVKNYFDNSYKELVNFFVEQKNLSPEELQEIIRLIEGKK</sequence>
<dbReference type="Gene3D" id="1.10.4040.10">
    <property type="entry name" value="Penicillinase repressor domain"/>
    <property type="match status" value="1"/>
</dbReference>
<dbReference type="AlphaFoldDB" id="A0AAJ5WWU3"/>
<keyword evidence="2" id="KW-0805">Transcription regulation</keyword>
<comment type="similarity">
    <text evidence="1">Belongs to the BlaI transcriptional regulatory family.</text>
</comment>
<reference evidence="5" key="1">
    <citation type="submission" date="2023-03" db="EMBL/GenBank/DDBJ databases">
        <title>Andean soil-derived lignocellulolytic bacterial consortium as a source of novel taxa and putative plastic-active enzymes.</title>
        <authorList>
            <person name="Diaz-Garcia L."/>
            <person name="Chuvochina M."/>
            <person name="Feuerriegel G."/>
            <person name="Bunk B."/>
            <person name="Sproer C."/>
            <person name="Streit W.R."/>
            <person name="Rodriguez L.M."/>
            <person name="Overmann J."/>
            <person name="Jimenez D.J."/>
        </authorList>
    </citation>
    <scope>NUCLEOTIDE SEQUENCE</scope>
    <source>
        <strain evidence="5">MAG 7</strain>
    </source>
</reference>
<dbReference type="PIRSF" id="PIRSF019455">
    <property type="entry name" value="CopR_AtkY"/>
    <property type="match status" value="1"/>
</dbReference>